<protein>
    <recommendedName>
        <fullName evidence="2">Thioredoxin-like fold domain-containing protein</fullName>
    </recommendedName>
</protein>
<accession>A0AAD9R7Y6</accession>
<evidence type="ECO:0000259" key="2">
    <source>
        <dbReference type="Pfam" id="PF13462"/>
    </source>
</evidence>
<evidence type="ECO:0000313" key="4">
    <source>
        <dbReference type="Proteomes" id="UP001249851"/>
    </source>
</evidence>
<dbReference type="AlphaFoldDB" id="A0AAD9R7Y6"/>
<keyword evidence="1" id="KW-0472">Membrane</keyword>
<reference evidence="3" key="2">
    <citation type="journal article" date="2023" name="Science">
        <title>Genomic signatures of disease resistance in endangered staghorn corals.</title>
        <authorList>
            <person name="Vollmer S.V."/>
            <person name="Selwyn J.D."/>
            <person name="Despard B.A."/>
            <person name="Roesel C.L."/>
        </authorList>
    </citation>
    <scope>NUCLEOTIDE SEQUENCE</scope>
    <source>
        <strain evidence="3">K2</strain>
    </source>
</reference>
<dbReference type="InterPro" id="IPR036249">
    <property type="entry name" value="Thioredoxin-like_sf"/>
</dbReference>
<comment type="caution">
    <text evidence="3">The sequence shown here is derived from an EMBL/GenBank/DDBJ whole genome shotgun (WGS) entry which is preliminary data.</text>
</comment>
<keyword evidence="1" id="KW-1133">Transmembrane helix</keyword>
<dbReference type="PANTHER" id="PTHR33875">
    <property type="entry name" value="OS09G0542200 PROTEIN"/>
    <property type="match status" value="1"/>
</dbReference>
<dbReference type="EMBL" id="JARQWQ010000001">
    <property type="protein sequence ID" value="KAK2574525.1"/>
    <property type="molecule type" value="Genomic_DNA"/>
</dbReference>
<evidence type="ECO:0000256" key="1">
    <source>
        <dbReference type="SAM" id="Phobius"/>
    </source>
</evidence>
<dbReference type="Pfam" id="PF13462">
    <property type="entry name" value="Thioredoxin_4"/>
    <property type="match status" value="1"/>
</dbReference>
<proteinExistence type="predicted"/>
<sequence>MGHSRDNPHDLYGVNLSINLPEVLYSKRGSLSKFSKMKNSTYLVVFIALVLACVESQIPFPKRPLGFVFSGGEPTAPIHLSAFVDLTCPDCKQAWPTVKKVAALYGPSVLQFKVHLFPLPYHTNAFMAAQMKFNQFVQISSIISDLGTKVGIDKSIIKDGLSNTDYFQDTRISWKYGCSRTVSGTPFFFLNDIFVTEATPSWSVGDWKQLIDPLLLNTSITGWKN</sequence>
<dbReference type="InterPro" id="IPR012336">
    <property type="entry name" value="Thioredoxin-like_fold"/>
</dbReference>
<dbReference type="Proteomes" id="UP001249851">
    <property type="component" value="Unassembled WGS sequence"/>
</dbReference>
<dbReference type="Gene3D" id="3.40.30.10">
    <property type="entry name" value="Glutaredoxin"/>
    <property type="match status" value="2"/>
</dbReference>
<dbReference type="PANTHER" id="PTHR33875:SF2">
    <property type="entry name" value="ACR183CP"/>
    <property type="match status" value="1"/>
</dbReference>
<keyword evidence="4" id="KW-1185">Reference proteome</keyword>
<feature type="domain" description="Thioredoxin-like fold" evidence="2">
    <location>
        <begin position="72"/>
        <end position="135"/>
    </location>
</feature>
<evidence type="ECO:0000313" key="3">
    <source>
        <dbReference type="EMBL" id="KAK2574525.1"/>
    </source>
</evidence>
<dbReference type="SUPFAM" id="SSF52833">
    <property type="entry name" value="Thioredoxin-like"/>
    <property type="match status" value="1"/>
</dbReference>
<keyword evidence="1" id="KW-0812">Transmembrane</keyword>
<gene>
    <name evidence="3" type="ORF">P5673_000707</name>
</gene>
<reference evidence="3" key="1">
    <citation type="journal article" date="2023" name="G3 (Bethesda)">
        <title>Whole genome assembly and annotation of the endangered Caribbean coral Acropora cervicornis.</title>
        <authorList>
            <person name="Selwyn J.D."/>
            <person name="Vollmer S.V."/>
        </authorList>
    </citation>
    <scope>NUCLEOTIDE SEQUENCE</scope>
    <source>
        <strain evidence="3">K2</strain>
    </source>
</reference>
<feature type="transmembrane region" description="Helical" evidence="1">
    <location>
        <begin position="41"/>
        <end position="60"/>
    </location>
</feature>
<organism evidence="3 4">
    <name type="scientific">Acropora cervicornis</name>
    <name type="common">Staghorn coral</name>
    <dbReference type="NCBI Taxonomy" id="6130"/>
    <lineage>
        <taxon>Eukaryota</taxon>
        <taxon>Metazoa</taxon>
        <taxon>Cnidaria</taxon>
        <taxon>Anthozoa</taxon>
        <taxon>Hexacorallia</taxon>
        <taxon>Scleractinia</taxon>
        <taxon>Astrocoeniina</taxon>
        <taxon>Acroporidae</taxon>
        <taxon>Acropora</taxon>
    </lineage>
</organism>
<name>A0AAD9R7Y6_ACRCE</name>